<proteinExistence type="predicted"/>
<organism evidence="7 8">
    <name type="scientific">Winogradskyella epiphytica</name>
    <dbReference type="NCBI Taxonomy" id="262005"/>
    <lineage>
        <taxon>Bacteria</taxon>
        <taxon>Pseudomonadati</taxon>
        <taxon>Bacteroidota</taxon>
        <taxon>Flavobacteriia</taxon>
        <taxon>Flavobacteriales</taxon>
        <taxon>Flavobacteriaceae</taxon>
        <taxon>Winogradskyella</taxon>
    </lineage>
</organism>
<reference evidence="7 8" key="1">
    <citation type="submission" date="2018-06" db="EMBL/GenBank/DDBJ databases">
        <title>Genomic Encyclopedia of Type Strains, Phase III (KMG-III): the genomes of soil and plant-associated and newly described type strains.</title>
        <authorList>
            <person name="Whitman W."/>
        </authorList>
    </citation>
    <scope>NUCLEOTIDE SEQUENCE [LARGE SCALE GENOMIC DNA]</scope>
    <source>
        <strain evidence="7 8">CECT 7945</strain>
    </source>
</reference>
<feature type="transmembrane region" description="Helical" evidence="6">
    <location>
        <begin position="314"/>
        <end position="332"/>
    </location>
</feature>
<evidence type="ECO:0000256" key="6">
    <source>
        <dbReference type="SAM" id="Phobius"/>
    </source>
</evidence>
<dbReference type="GO" id="GO:0005886">
    <property type="term" value="C:plasma membrane"/>
    <property type="evidence" value="ECO:0007669"/>
    <property type="project" value="UniProtKB-SubCell"/>
</dbReference>
<evidence type="ECO:0000313" key="8">
    <source>
        <dbReference type="Proteomes" id="UP000248054"/>
    </source>
</evidence>
<keyword evidence="2" id="KW-1003">Cell membrane</keyword>
<feature type="transmembrane region" description="Helical" evidence="6">
    <location>
        <begin position="176"/>
        <end position="198"/>
    </location>
</feature>
<feature type="transmembrane region" description="Helical" evidence="6">
    <location>
        <begin position="398"/>
        <end position="420"/>
    </location>
</feature>
<feature type="transmembrane region" description="Helical" evidence="6">
    <location>
        <begin position="86"/>
        <end position="111"/>
    </location>
</feature>
<name>A0A2V4XB68_9FLAO</name>
<dbReference type="AlphaFoldDB" id="A0A2V4XB68"/>
<feature type="transmembrane region" description="Helical" evidence="6">
    <location>
        <begin position="369"/>
        <end position="392"/>
    </location>
</feature>
<feature type="transmembrane region" description="Helical" evidence="6">
    <location>
        <begin position="264"/>
        <end position="284"/>
    </location>
</feature>
<feature type="transmembrane region" description="Helical" evidence="6">
    <location>
        <begin position="20"/>
        <end position="38"/>
    </location>
</feature>
<feature type="transmembrane region" description="Helical" evidence="6">
    <location>
        <begin position="117"/>
        <end position="135"/>
    </location>
</feature>
<dbReference type="RefSeq" id="WP_110474334.1">
    <property type="nucleotide sequence ID" value="NZ_BMWQ01000001.1"/>
</dbReference>
<dbReference type="Proteomes" id="UP000248054">
    <property type="component" value="Unassembled WGS sequence"/>
</dbReference>
<sequence length="430" mass="49554">MNKTKIISLYKQLLSEKLLIFLDQSLYAFFNFGSIFLLSKLASINSFSSYIIFLSYINFVFIFSTFFLSSPIMVIFSKKWKENQGIYIVSILISNFLLSGALSSICYFFIHISGENINPWFVFLAPLLMTTFDIFKKFLFSSYSIHLAHTVIASLLLNVSFFAGILMLRNSLGFDIILNVLVLAFLIANVYLLLVLIFHKVFTSKIVQLNITKKEAYKNIVLQHYDYSKWIIIGGVAFWGYSQGLFILSKAIGVNDFGISKVRTVQNILGVVNIFILSVENYYIPYFSKFIKKNSIQNLDSLVRDLYSKNYKKTLMLILAVFVFAIVFYSILYESKYGSGLFLIVIFLLVQLLLFFIRPISIALKAIELTYPFFIAHIVALLTMIVIGYFLISIFDFYGMALSFLMSNLSYSLILIYFYYRKMRTSVVNS</sequence>
<evidence type="ECO:0008006" key="9">
    <source>
        <dbReference type="Google" id="ProtNLM"/>
    </source>
</evidence>
<comment type="subcellular location">
    <subcellularLocation>
        <location evidence="1">Cell membrane</location>
        <topology evidence="1">Multi-pass membrane protein</topology>
    </subcellularLocation>
</comment>
<evidence type="ECO:0000256" key="2">
    <source>
        <dbReference type="ARBA" id="ARBA00022475"/>
    </source>
</evidence>
<dbReference type="OrthoDB" id="1442635at2"/>
<comment type="caution">
    <text evidence="7">The sequence shown here is derived from an EMBL/GenBank/DDBJ whole genome shotgun (WGS) entry which is preliminary data.</text>
</comment>
<dbReference type="InterPro" id="IPR050833">
    <property type="entry name" value="Poly_Biosynth_Transport"/>
</dbReference>
<evidence type="ECO:0000256" key="5">
    <source>
        <dbReference type="ARBA" id="ARBA00023136"/>
    </source>
</evidence>
<keyword evidence="5 6" id="KW-0472">Membrane</keyword>
<evidence type="ECO:0000256" key="3">
    <source>
        <dbReference type="ARBA" id="ARBA00022692"/>
    </source>
</evidence>
<evidence type="ECO:0000256" key="4">
    <source>
        <dbReference type="ARBA" id="ARBA00022989"/>
    </source>
</evidence>
<protein>
    <recommendedName>
        <fullName evidence="9">O-antigen/teichoic acid export membrane protein</fullName>
    </recommendedName>
</protein>
<feature type="transmembrane region" description="Helical" evidence="6">
    <location>
        <begin position="230"/>
        <end position="252"/>
    </location>
</feature>
<gene>
    <name evidence="7" type="ORF">DFQ11_101727</name>
</gene>
<keyword evidence="3 6" id="KW-0812">Transmembrane</keyword>
<keyword evidence="4 6" id="KW-1133">Transmembrane helix</keyword>
<accession>A0A2V4XB68</accession>
<keyword evidence="8" id="KW-1185">Reference proteome</keyword>
<evidence type="ECO:0000313" key="7">
    <source>
        <dbReference type="EMBL" id="PYE83295.1"/>
    </source>
</evidence>
<feature type="transmembrane region" description="Helical" evidence="6">
    <location>
        <begin position="147"/>
        <end position="170"/>
    </location>
</feature>
<feature type="transmembrane region" description="Helical" evidence="6">
    <location>
        <begin position="338"/>
        <end position="357"/>
    </location>
</feature>
<evidence type="ECO:0000256" key="1">
    <source>
        <dbReference type="ARBA" id="ARBA00004651"/>
    </source>
</evidence>
<dbReference type="PANTHER" id="PTHR30250">
    <property type="entry name" value="PST FAMILY PREDICTED COLANIC ACID TRANSPORTER"/>
    <property type="match status" value="1"/>
</dbReference>
<dbReference type="EMBL" id="QJTD01000001">
    <property type="protein sequence ID" value="PYE83295.1"/>
    <property type="molecule type" value="Genomic_DNA"/>
</dbReference>
<dbReference type="PANTHER" id="PTHR30250:SF11">
    <property type="entry name" value="O-ANTIGEN TRANSPORTER-RELATED"/>
    <property type="match status" value="1"/>
</dbReference>
<feature type="transmembrane region" description="Helical" evidence="6">
    <location>
        <begin position="50"/>
        <end position="74"/>
    </location>
</feature>